<sequence length="115" mass="11872">MRRILAVLTAAVLGVALVAPPAPALAAPGDQRWSCGSVPAGWVVLAYAGICDPNTRASYLFVQQAEGMPAGSSLTVCQFSPIPGGWRIVYGPVHVSSCVVNWGSSSPNAYIISNS</sequence>
<evidence type="ECO:0008006" key="4">
    <source>
        <dbReference type="Google" id="ProtNLM"/>
    </source>
</evidence>
<comment type="caution">
    <text evidence="2">The sequence shown here is derived from an EMBL/GenBank/DDBJ whole genome shotgun (WGS) entry which is preliminary data.</text>
</comment>
<reference evidence="2 3" key="1">
    <citation type="submission" date="2024-01" db="EMBL/GenBank/DDBJ databases">
        <title>Genome insights into Plantactinospora veratri sp. nov.</title>
        <authorList>
            <person name="Wang L."/>
        </authorList>
    </citation>
    <scope>NUCLEOTIDE SEQUENCE [LARGE SCALE GENOMIC DNA]</scope>
    <source>
        <strain evidence="2 3">NEAU-FHS4</strain>
    </source>
</reference>
<evidence type="ECO:0000256" key="1">
    <source>
        <dbReference type="SAM" id="SignalP"/>
    </source>
</evidence>
<dbReference type="RefSeq" id="WP_331207394.1">
    <property type="nucleotide sequence ID" value="NZ_JAZGQL010000006.1"/>
</dbReference>
<name>A0ABU7SAY9_9ACTN</name>
<feature type="signal peptide" evidence="1">
    <location>
        <begin position="1"/>
        <end position="26"/>
    </location>
</feature>
<dbReference type="Proteomes" id="UP001339911">
    <property type="component" value="Unassembled WGS sequence"/>
</dbReference>
<proteinExistence type="predicted"/>
<gene>
    <name evidence="2" type="ORF">V1634_09525</name>
</gene>
<evidence type="ECO:0000313" key="3">
    <source>
        <dbReference type="Proteomes" id="UP001339911"/>
    </source>
</evidence>
<keyword evidence="1" id="KW-0732">Signal</keyword>
<accession>A0ABU7SAY9</accession>
<keyword evidence="3" id="KW-1185">Reference proteome</keyword>
<feature type="chain" id="PRO_5045254933" description="Secreted protein" evidence="1">
    <location>
        <begin position="27"/>
        <end position="115"/>
    </location>
</feature>
<protein>
    <recommendedName>
        <fullName evidence="4">Secreted protein</fullName>
    </recommendedName>
</protein>
<organism evidence="2 3">
    <name type="scientific">Plantactinospora veratri</name>
    <dbReference type="NCBI Taxonomy" id="1436122"/>
    <lineage>
        <taxon>Bacteria</taxon>
        <taxon>Bacillati</taxon>
        <taxon>Actinomycetota</taxon>
        <taxon>Actinomycetes</taxon>
        <taxon>Micromonosporales</taxon>
        <taxon>Micromonosporaceae</taxon>
        <taxon>Plantactinospora</taxon>
    </lineage>
</organism>
<dbReference type="EMBL" id="JAZGQL010000006">
    <property type="protein sequence ID" value="MEE6307062.1"/>
    <property type="molecule type" value="Genomic_DNA"/>
</dbReference>
<evidence type="ECO:0000313" key="2">
    <source>
        <dbReference type="EMBL" id="MEE6307062.1"/>
    </source>
</evidence>